<sequence>MSFQLKSNTKNAQLLSSVISLYMSNDNLIHQNLSFILDIIVNHRLFHEPSSSDEPSDELAAVYRKWTIRLNALLQSKNVAARWCGITLVKITCENSHNLLLANAKTWSAQLLGFVGKVTEPVAIHQECIEALSFLFSYTVDKPELQREIATPNLQRYNQLLLQLGRKQDLLATVFSALTANVKCFPSTARHISEQCLQLCLSCLDGSRDLDDETIKEANKCLVSLYNAGGKSMMAEQWKDSISRLIGSVHECLNRLFDTIDEESQETELPKSYPFLPVSSDYVDAFPILIKRIQLVQDCISTFLTTSTTIVVGVPVVHLVDLICRIYNVYEGSLMRDYKDKSEFFTLMMCLPSLHLSTSKMFTSLLYCSGQEMMRYSKLFSRILLRLLSEHKQKRALKSSVYKLISLCLEKCGYAFAESIHKPLIASILEDLQIIEKKAAGFATTNNQQKKSHKKRRTDVTNSDALSNKLVSAASTEVQIAALQTLDTLLQVFGFAMENGQRSSVDGTVLCRLIQIIQPTDMSDEEVILVKAELYQCLISSVSHPIETQASILPHASRLFSAGINDQSHQLQSICKKGLTICDLIMHSRLPPIQRVLPKTSPTVVVTAQEIVEEEEEEEQENVVNDDIMEKEEIAADARKVVVEQQEKKIAPIQPVTLPITPVTLPPVIEKSTTFEIAVEETPAPEIKSVTLEPVTIEEVNIIETATITPAPTTPAATPSKPVTSETQDDDMDMDMDMPMIDMAGPDSEEEDDDDE</sequence>
<dbReference type="AlphaFoldDB" id="A0A8H7QJ05"/>
<evidence type="ECO:0000313" key="7">
    <source>
        <dbReference type="EMBL" id="KAG2192508.1"/>
    </source>
</evidence>
<proteinExistence type="inferred from homology"/>
<reference evidence="7" key="1">
    <citation type="submission" date="2020-12" db="EMBL/GenBank/DDBJ databases">
        <title>Metabolic potential, ecology and presence of endohyphal bacteria is reflected in genomic diversity of Mucoromycotina.</title>
        <authorList>
            <person name="Muszewska A."/>
            <person name="Okrasinska A."/>
            <person name="Steczkiewicz K."/>
            <person name="Drgas O."/>
            <person name="Orlowska M."/>
            <person name="Perlinska-Lenart U."/>
            <person name="Aleksandrzak-Piekarczyk T."/>
            <person name="Szatraj K."/>
            <person name="Zielenkiewicz U."/>
            <person name="Pilsyk S."/>
            <person name="Malc E."/>
            <person name="Mieczkowski P."/>
            <person name="Kruszewska J.S."/>
            <person name="Biernat P."/>
            <person name="Pawlowska J."/>
        </authorList>
    </citation>
    <scope>NUCLEOTIDE SEQUENCE</scope>
    <source>
        <strain evidence="7">CBS 226.32</strain>
    </source>
</reference>
<evidence type="ECO:0000256" key="4">
    <source>
        <dbReference type="ARBA" id="ARBA00023242"/>
    </source>
</evidence>
<feature type="domain" description="Pre-rRNA-processing protein RIX1 N-terminal" evidence="6">
    <location>
        <begin position="17"/>
        <end position="209"/>
    </location>
</feature>
<dbReference type="InterPro" id="IPR016024">
    <property type="entry name" value="ARM-type_fold"/>
</dbReference>
<comment type="similarity">
    <text evidence="2">Belongs to the RIX1/PELP1 family.</text>
</comment>
<comment type="subcellular location">
    <subcellularLocation>
        <location evidence="1">Nucleus</location>
    </subcellularLocation>
</comment>
<dbReference type="SUPFAM" id="SSF48371">
    <property type="entry name" value="ARM repeat"/>
    <property type="match status" value="1"/>
</dbReference>
<comment type="caution">
    <text evidence="7">The sequence shown here is derived from an EMBL/GenBank/DDBJ whole genome shotgun (WGS) entry which is preliminary data.</text>
</comment>
<dbReference type="OrthoDB" id="20900at2759"/>
<dbReference type="PANTHER" id="PTHR34105">
    <property type="entry name" value="PROLINE-, GLUTAMIC ACID- AND LEUCINE-RICH PROTEIN 1"/>
    <property type="match status" value="1"/>
</dbReference>
<evidence type="ECO:0000313" key="8">
    <source>
        <dbReference type="Proteomes" id="UP000650833"/>
    </source>
</evidence>
<dbReference type="InterPro" id="IPR012583">
    <property type="entry name" value="RIX1_N"/>
</dbReference>
<keyword evidence="8" id="KW-1185">Reference proteome</keyword>
<feature type="region of interest" description="Disordered" evidence="5">
    <location>
        <begin position="707"/>
        <end position="756"/>
    </location>
</feature>
<dbReference type="Pfam" id="PF08167">
    <property type="entry name" value="RIX1"/>
    <property type="match status" value="1"/>
</dbReference>
<evidence type="ECO:0000256" key="3">
    <source>
        <dbReference type="ARBA" id="ARBA00021502"/>
    </source>
</evidence>
<accession>A0A8H7QJ05</accession>
<evidence type="ECO:0000259" key="6">
    <source>
        <dbReference type="Pfam" id="PF08167"/>
    </source>
</evidence>
<feature type="compositionally biased region" description="Acidic residues" evidence="5">
    <location>
        <begin position="727"/>
        <end position="736"/>
    </location>
</feature>
<evidence type="ECO:0000256" key="5">
    <source>
        <dbReference type="SAM" id="MobiDB-lite"/>
    </source>
</evidence>
<feature type="compositionally biased region" description="Acidic residues" evidence="5">
    <location>
        <begin position="747"/>
        <end position="756"/>
    </location>
</feature>
<name>A0A8H7QJ05_9FUNG</name>
<dbReference type="PANTHER" id="PTHR34105:SF1">
    <property type="entry name" value="PROLINE-, GLUTAMIC ACID- AND LEUCINE-RICH PROTEIN 1"/>
    <property type="match status" value="1"/>
</dbReference>
<evidence type="ECO:0000256" key="2">
    <source>
        <dbReference type="ARBA" id="ARBA00010511"/>
    </source>
</evidence>
<protein>
    <recommendedName>
        <fullName evidence="3">Pre-rRNA-processing protein RIX1</fullName>
    </recommendedName>
</protein>
<dbReference type="EMBL" id="JAEPRC010000718">
    <property type="protein sequence ID" value="KAG2192508.1"/>
    <property type="molecule type" value="Genomic_DNA"/>
</dbReference>
<evidence type="ECO:0000256" key="1">
    <source>
        <dbReference type="ARBA" id="ARBA00004123"/>
    </source>
</evidence>
<dbReference type="GO" id="GO:0005634">
    <property type="term" value="C:nucleus"/>
    <property type="evidence" value="ECO:0007669"/>
    <property type="project" value="UniProtKB-SubCell"/>
</dbReference>
<feature type="compositionally biased region" description="Low complexity" evidence="5">
    <location>
        <begin position="707"/>
        <end position="719"/>
    </location>
</feature>
<dbReference type="GO" id="GO:0006364">
    <property type="term" value="P:rRNA processing"/>
    <property type="evidence" value="ECO:0007669"/>
    <property type="project" value="TreeGrafter"/>
</dbReference>
<keyword evidence="4" id="KW-0539">Nucleus</keyword>
<dbReference type="Proteomes" id="UP000650833">
    <property type="component" value="Unassembled WGS sequence"/>
</dbReference>
<organism evidence="7 8">
    <name type="scientific">Mucor plumbeus</name>
    <dbReference type="NCBI Taxonomy" id="97098"/>
    <lineage>
        <taxon>Eukaryota</taxon>
        <taxon>Fungi</taxon>
        <taxon>Fungi incertae sedis</taxon>
        <taxon>Mucoromycota</taxon>
        <taxon>Mucoromycotina</taxon>
        <taxon>Mucoromycetes</taxon>
        <taxon>Mucorales</taxon>
        <taxon>Mucorineae</taxon>
        <taxon>Mucoraceae</taxon>
        <taxon>Mucor</taxon>
    </lineage>
</organism>
<gene>
    <name evidence="7" type="ORF">INT46_008450</name>
</gene>